<accession>A0AAN9EUH2</accession>
<dbReference type="AlphaFoldDB" id="A0AAN9EUH2"/>
<name>A0AAN9EUH2_CLITE</name>
<reference evidence="1 2" key="1">
    <citation type="submission" date="2024-01" db="EMBL/GenBank/DDBJ databases">
        <title>The genomes of 5 underutilized Papilionoideae crops provide insights into root nodulation and disease resistance.</title>
        <authorList>
            <person name="Yuan L."/>
        </authorList>
    </citation>
    <scope>NUCLEOTIDE SEQUENCE [LARGE SCALE GENOMIC DNA]</scope>
    <source>
        <strain evidence="1">LY-2023</strain>
        <tissue evidence="1">Leaf</tissue>
    </source>
</reference>
<proteinExistence type="predicted"/>
<evidence type="ECO:0000313" key="2">
    <source>
        <dbReference type="Proteomes" id="UP001359559"/>
    </source>
</evidence>
<dbReference type="Proteomes" id="UP001359559">
    <property type="component" value="Unassembled WGS sequence"/>
</dbReference>
<protein>
    <submittedName>
        <fullName evidence="1">Uncharacterized protein</fullName>
    </submittedName>
</protein>
<comment type="caution">
    <text evidence="1">The sequence shown here is derived from an EMBL/GenBank/DDBJ whole genome shotgun (WGS) entry which is preliminary data.</text>
</comment>
<gene>
    <name evidence="1" type="ORF">RJT34_31538</name>
</gene>
<dbReference type="EMBL" id="JAYKXN010000008">
    <property type="protein sequence ID" value="KAK7263939.1"/>
    <property type="molecule type" value="Genomic_DNA"/>
</dbReference>
<sequence length="123" mass="14130">MHTKLAQLGIGDTELAQLSLVLVRHGCGWSVNVRADEFNSNRRRLDSNNSFLGDDDQIASSILIFKFSHFHHNTVSSCWIESIVSHKKRVKKTKFTRCSTRRHCFPFLVPLTVLNFCRFGTYS</sequence>
<organism evidence="1 2">
    <name type="scientific">Clitoria ternatea</name>
    <name type="common">Butterfly pea</name>
    <dbReference type="NCBI Taxonomy" id="43366"/>
    <lineage>
        <taxon>Eukaryota</taxon>
        <taxon>Viridiplantae</taxon>
        <taxon>Streptophyta</taxon>
        <taxon>Embryophyta</taxon>
        <taxon>Tracheophyta</taxon>
        <taxon>Spermatophyta</taxon>
        <taxon>Magnoliopsida</taxon>
        <taxon>eudicotyledons</taxon>
        <taxon>Gunneridae</taxon>
        <taxon>Pentapetalae</taxon>
        <taxon>rosids</taxon>
        <taxon>fabids</taxon>
        <taxon>Fabales</taxon>
        <taxon>Fabaceae</taxon>
        <taxon>Papilionoideae</taxon>
        <taxon>50 kb inversion clade</taxon>
        <taxon>NPAAA clade</taxon>
        <taxon>indigoferoid/millettioid clade</taxon>
        <taxon>Phaseoleae</taxon>
        <taxon>Clitoria</taxon>
    </lineage>
</organism>
<evidence type="ECO:0000313" key="1">
    <source>
        <dbReference type="EMBL" id="KAK7263939.1"/>
    </source>
</evidence>
<keyword evidence="2" id="KW-1185">Reference proteome</keyword>